<dbReference type="Gene3D" id="3.30.2090.10">
    <property type="entry name" value="Multidrug efflux transporter AcrB TolC docking domain, DN and DC subdomains"/>
    <property type="match status" value="1"/>
</dbReference>
<dbReference type="SUPFAM" id="SSF82714">
    <property type="entry name" value="Multidrug efflux transporter AcrB TolC docking domain, DN and DC subdomains"/>
    <property type="match status" value="1"/>
</dbReference>
<protein>
    <submittedName>
        <fullName evidence="2">Efflux RND transporter permease subunit</fullName>
    </submittedName>
</protein>
<organism evidence="2 3">
    <name type="scientific">Cohnella nanjingensis</name>
    <dbReference type="NCBI Taxonomy" id="1387779"/>
    <lineage>
        <taxon>Bacteria</taxon>
        <taxon>Bacillati</taxon>
        <taxon>Bacillota</taxon>
        <taxon>Bacilli</taxon>
        <taxon>Bacillales</taxon>
        <taxon>Paenibacillaceae</taxon>
        <taxon>Cohnella</taxon>
    </lineage>
</organism>
<dbReference type="PANTHER" id="PTHR32063:SF0">
    <property type="entry name" value="SWARMING MOTILITY PROTEIN SWRC"/>
    <property type="match status" value="1"/>
</dbReference>
<keyword evidence="1" id="KW-1133">Transmembrane helix</keyword>
<dbReference type="PANTHER" id="PTHR32063">
    <property type="match status" value="1"/>
</dbReference>
<dbReference type="GO" id="GO:0005886">
    <property type="term" value="C:plasma membrane"/>
    <property type="evidence" value="ECO:0007669"/>
    <property type="project" value="TreeGrafter"/>
</dbReference>
<evidence type="ECO:0000313" key="3">
    <source>
        <dbReference type="Proteomes" id="UP000547209"/>
    </source>
</evidence>
<dbReference type="GO" id="GO:0042910">
    <property type="term" value="F:xenobiotic transmembrane transporter activity"/>
    <property type="evidence" value="ECO:0007669"/>
    <property type="project" value="TreeGrafter"/>
</dbReference>
<dbReference type="RefSeq" id="WP_185672854.1">
    <property type="nucleotide sequence ID" value="NZ_JACJVP010000060.1"/>
</dbReference>
<dbReference type="SUPFAM" id="SSF82693">
    <property type="entry name" value="Multidrug efflux transporter AcrB pore domain, PN1, PN2, PC1 and PC2 subdomains"/>
    <property type="match status" value="1"/>
</dbReference>
<dbReference type="Gene3D" id="1.20.1640.10">
    <property type="entry name" value="Multidrug efflux transporter AcrB transmembrane domain"/>
    <property type="match status" value="1"/>
</dbReference>
<dbReference type="EMBL" id="JACJVP010000060">
    <property type="protein sequence ID" value="MBB6674992.1"/>
    <property type="molecule type" value="Genomic_DNA"/>
</dbReference>
<dbReference type="Gene3D" id="3.30.70.1320">
    <property type="entry name" value="Multidrug efflux transporter AcrB pore domain like"/>
    <property type="match status" value="1"/>
</dbReference>
<feature type="non-terminal residue" evidence="2">
    <location>
        <position position="275"/>
    </location>
</feature>
<comment type="caution">
    <text evidence="2">The sequence shown here is derived from an EMBL/GenBank/DDBJ whole genome shotgun (WGS) entry which is preliminary data.</text>
</comment>
<dbReference type="InterPro" id="IPR001036">
    <property type="entry name" value="Acrflvin-R"/>
</dbReference>
<dbReference type="Pfam" id="PF00873">
    <property type="entry name" value="ACR_tran"/>
    <property type="match status" value="1"/>
</dbReference>
<accession>A0A7X0VIA7</accession>
<feature type="transmembrane region" description="Helical" evidence="1">
    <location>
        <begin position="12"/>
        <end position="31"/>
    </location>
</feature>
<gene>
    <name evidence="2" type="ORF">H7C19_30455</name>
</gene>
<dbReference type="AlphaFoldDB" id="A0A7X0VIA7"/>
<keyword evidence="1" id="KW-0472">Membrane</keyword>
<keyword evidence="3" id="KW-1185">Reference proteome</keyword>
<sequence>MRGIIKFSLSNKFALWMITIIVLVAGLYSGMNMKQESLPNLSLPYLSVTTVVPGASPDGVVEQVTAPLEQRLKNVEGLKNITSTSMSNVSNITLEFDFGQNMDKATTGVREAIDSVKLPDTAQDPSISKFSINTFPVISLSVSGESGLEDLTKTVTDEVQPALEGLDGVASVQIAGQFVKEVKLTFDQAKLAQYGLTEDSVKQMIQGSAVNVPLGIFTLGKTEKSIVVDGRIATLDDLKNLEIPAIPAGAGAAGAGAGQAGAGMPGAGAGATGAG</sequence>
<evidence type="ECO:0000256" key="1">
    <source>
        <dbReference type="SAM" id="Phobius"/>
    </source>
</evidence>
<dbReference type="Proteomes" id="UP000547209">
    <property type="component" value="Unassembled WGS sequence"/>
</dbReference>
<proteinExistence type="predicted"/>
<dbReference type="Gene3D" id="3.30.70.1430">
    <property type="entry name" value="Multidrug efflux transporter AcrB pore domain"/>
    <property type="match status" value="1"/>
</dbReference>
<evidence type="ECO:0000313" key="2">
    <source>
        <dbReference type="EMBL" id="MBB6674992.1"/>
    </source>
</evidence>
<reference evidence="2 3" key="1">
    <citation type="submission" date="2020-08" db="EMBL/GenBank/DDBJ databases">
        <title>Cohnella phylogeny.</title>
        <authorList>
            <person name="Dunlap C."/>
        </authorList>
    </citation>
    <scope>NUCLEOTIDE SEQUENCE [LARGE SCALE GENOMIC DNA]</scope>
    <source>
        <strain evidence="2 3">DSM 28246</strain>
    </source>
</reference>
<dbReference type="InterPro" id="IPR027463">
    <property type="entry name" value="AcrB_DN_DC_subdom"/>
</dbReference>
<keyword evidence="1" id="KW-0812">Transmembrane</keyword>
<name>A0A7X0VIA7_9BACL</name>